<dbReference type="SMART" id="SM00367">
    <property type="entry name" value="LRR_CC"/>
    <property type="match status" value="9"/>
</dbReference>
<feature type="region of interest" description="Disordered" evidence="1">
    <location>
        <begin position="765"/>
        <end position="788"/>
    </location>
</feature>
<dbReference type="GO" id="GO:0019005">
    <property type="term" value="C:SCF ubiquitin ligase complex"/>
    <property type="evidence" value="ECO:0007669"/>
    <property type="project" value="TreeGrafter"/>
</dbReference>
<evidence type="ECO:0000313" key="3">
    <source>
        <dbReference type="Proteomes" id="UP001218188"/>
    </source>
</evidence>
<keyword evidence="3" id="KW-1185">Reference proteome</keyword>
<dbReference type="InterPro" id="IPR036047">
    <property type="entry name" value="F-box-like_dom_sf"/>
</dbReference>
<feature type="compositionally biased region" description="Basic and acidic residues" evidence="1">
    <location>
        <begin position="172"/>
        <end position="188"/>
    </location>
</feature>
<evidence type="ECO:0008006" key="4">
    <source>
        <dbReference type="Google" id="ProtNLM"/>
    </source>
</evidence>
<feature type="compositionally biased region" description="Acidic residues" evidence="1">
    <location>
        <begin position="771"/>
        <end position="780"/>
    </location>
</feature>
<feature type="compositionally biased region" description="Low complexity" evidence="1">
    <location>
        <begin position="102"/>
        <end position="117"/>
    </location>
</feature>
<dbReference type="Proteomes" id="UP001218188">
    <property type="component" value="Unassembled WGS sequence"/>
</dbReference>
<dbReference type="SUPFAM" id="SSF81383">
    <property type="entry name" value="F-box domain"/>
    <property type="match status" value="1"/>
</dbReference>
<evidence type="ECO:0000256" key="1">
    <source>
        <dbReference type="SAM" id="MobiDB-lite"/>
    </source>
</evidence>
<feature type="compositionally biased region" description="Basic residues" evidence="1">
    <location>
        <begin position="925"/>
        <end position="934"/>
    </location>
</feature>
<dbReference type="InterPro" id="IPR032675">
    <property type="entry name" value="LRR_dom_sf"/>
</dbReference>
<dbReference type="GO" id="GO:0031146">
    <property type="term" value="P:SCF-dependent proteasomal ubiquitin-dependent protein catabolic process"/>
    <property type="evidence" value="ECO:0007669"/>
    <property type="project" value="TreeGrafter"/>
</dbReference>
<dbReference type="Gene3D" id="3.80.10.10">
    <property type="entry name" value="Ribonuclease Inhibitor"/>
    <property type="match status" value="2"/>
</dbReference>
<dbReference type="InterPro" id="IPR006553">
    <property type="entry name" value="Leu-rich_rpt_Cys-con_subtyp"/>
</dbReference>
<organism evidence="2 3">
    <name type="scientific">Mycena alexandri</name>
    <dbReference type="NCBI Taxonomy" id="1745969"/>
    <lineage>
        <taxon>Eukaryota</taxon>
        <taxon>Fungi</taxon>
        <taxon>Dikarya</taxon>
        <taxon>Basidiomycota</taxon>
        <taxon>Agaricomycotina</taxon>
        <taxon>Agaricomycetes</taxon>
        <taxon>Agaricomycetidae</taxon>
        <taxon>Agaricales</taxon>
        <taxon>Marasmiineae</taxon>
        <taxon>Mycenaceae</taxon>
        <taxon>Mycena</taxon>
    </lineage>
</organism>
<dbReference type="PANTHER" id="PTHR13318">
    <property type="entry name" value="PARTNER OF PAIRED, ISOFORM B-RELATED"/>
    <property type="match status" value="1"/>
</dbReference>
<feature type="region of interest" description="Disordered" evidence="1">
    <location>
        <begin position="255"/>
        <end position="277"/>
    </location>
</feature>
<gene>
    <name evidence="2" type="ORF">C8F04DRAFT_1026228</name>
</gene>
<dbReference type="AlphaFoldDB" id="A0AAD6TEC0"/>
<protein>
    <recommendedName>
        <fullName evidence="4">RNI-like protein</fullName>
    </recommendedName>
</protein>
<proteinExistence type="predicted"/>
<feature type="region of interest" description="Disordered" evidence="1">
    <location>
        <begin position="102"/>
        <end position="140"/>
    </location>
</feature>
<feature type="region of interest" description="Disordered" evidence="1">
    <location>
        <begin position="924"/>
        <end position="983"/>
    </location>
</feature>
<reference evidence="2" key="1">
    <citation type="submission" date="2023-03" db="EMBL/GenBank/DDBJ databases">
        <title>Massive genome expansion in bonnet fungi (Mycena s.s.) driven by repeated elements and novel gene families across ecological guilds.</title>
        <authorList>
            <consortium name="Lawrence Berkeley National Laboratory"/>
            <person name="Harder C.B."/>
            <person name="Miyauchi S."/>
            <person name="Viragh M."/>
            <person name="Kuo A."/>
            <person name="Thoen E."/>
            <person name="Andreopoulos B."/>
            <person name="Lu D."/>
            <person name="Skrede I."/>
            <person name="Drula E."/>
            <person name="Henrissat B."/>
            <person name="Morin E."/>
            <person name="Kohler A."/>
            <person name="Barry K."/>
            <person name="LaButti K."/>
            <person name="Morin E."/>
            <person name="Salamov A."/>
            <person name="Lipzen A."/>
            <person name="Mereny Z."/>
            <person name="Hegedus B."/>
            <person name="Baldrian P."/>
            <person name="Stursova M."/>
            <person name="Weitz H."/>
            <person name="Taylor A."/>
            <person name="Grigoriev I.V."/>
            <person name="Nagy L.G."/>
            <person name="Martin F."/>
            <person name="Kauserud H."/>
        </authorList>
    </citation>
    <scope>NUCLEOTIDE SEQUENCE</scope>
    <source>
        <strain evidence="2">CBHHK200</strain>
    </source>
</reference>
<accession>A0AAD6TEC0</accession>
<dbReference type="EMBL" id="JARJCM010000005">
    <property type="protein sequence ID" value="KAJ7044974.1"/>
    <property type="molecule type" value="Genomic_DNA"/>
</dbReference>
<feature type="region of interest" description="Disordered" evidence="1">
    <location>
        <begin position="39"/>
        <end position="59"/>
    </location>
</feature>
<sequence>MFDLDNDGQFFDPYAHGPSSPTLLSAIQQIADTDPALVAESPTDDLESPASAWKGKGVSRPMPIPPAYTADPHDMFDLAGGTSSRTDHDFFSFSSHFSPSSPIACGSAEDSSAEGSSWKGKGTTPIGSPTSMPDPHEVFDMSKASSNHAFLSFSSHFSPSLIDSIGQPLTSMEHDDSSSKGKGKEREQPPTLPPLTFSPTEFGYAHTNWHSPAGLDVAAGTPSSTSPATAGPSSYSSLAPLDLISVPVPPAPVLSLPPAAPRPLSRRRSLPSLTSAPNTKSKFRIKVNSSTLARRLLFRKYDDDACPTPPSSPTDGRTFDLGAGSCFAPWRNDSALALEYESMPTLKGRSNSSPFPMCALDLIPASSADVFEPIPLFVPNYFDNVLPRELRVHVLLALIAVHEADHARTVRDGHWTVAKASSSRNKWVGRDKALRELVRFSRVSKSWQSLVFDGQIWVTLDLHAFPLLPKSLLLRIARTANSFIHDINVAGHVNLHSGTLIEVTDNLSALSVRSGSLPFTNLTGINLRGCSAITTRSLHHLLIQSRSLVRLCLKGLAAVTNTTCDIIGVYCTCLEVLDLGRCANIDAAGIRSLASTAASRGEYLLLKELRLSGLKHVDDDSMAALGRAAPYLEVLDLSYVRQLHNTAVEAFVACDSGDEEDVENGLKIVTLNAREAGRNIDESNRYRRRVTRLRHLSLSSCLLLTDAACSHLAHSVPDLQYLELAGIGNSLEDDGLIRLLNTTPLLKRLDLEDASSITDAVIATLTPVPPEEQEQDEEGEAPPPPESPLEHLIISGALELSDETLLALIRGCTRLRVLEADNTRIGPVVLKAFVRTARRRAIADAKIVVIDCRGFGEALLKDLAAYTRPRLGWRAHGARGLGYLDARDGCVEDFKLGQDECDPGRVVLKTFYGWQTVDAVQAGREKRRKARTRRAANESGVSSELDDGVGRGTRWWSPGGGRRSGTNSPPAVPELQNDGCVIM</sequence>
<name>A0AAD6TEC0_9AGAR</name>
<dbReference type="SUPFAM" id="SSF52047">
    <property type="entry name" value="RNI-like"/>
    <property type="match status" value="1"/>
</dbReference>
<evidence type="ECO:0000313" key="2">
    <source>
        <dbReference type="EMBL" id="KAJ7044974.1"/>
    </source>
</evidence>
<feature type="region of interest" description="Disordered" evidence="1">
    <location>
        <begin position="164"/>
        <end position="199"/>
    </location>
</feature>
<comment type="caution">
    <text evidence="2">The sequence shown here is derived from an EMBL/GenBank/DDBJ whole genome shotgun (WGS) entry which is preliminary data.</text>
</comment>